<name>A0A1F6C8G7_HANXR</name>
<reference evidence="8 9" key="1">
    <citation type="journal article" date="2016" name="Nat. Commun.">
        <title>Thousands of microbial genomes shed light on interconnected biogeochemical processes in an aquifer system.</title>
        <authorList>
            <person name="Anantharaman K."/>
            <person name="Brown C.T."/>
            <person name="Hug L.A."/>
            <person name="Sharon I."/>
            <person name="Castelle C.J."/>
            <person name="Probst A.J."/>
            <person name="Thomas B.C."/>
            <person name="Singh A."/>
            <person name="Wilkins M.J."/>
            <person name="Karaoz U."/>
            <person name="Brodie E.L."/>
            <person name="Williams K.H."/>
            <person name="Hubbard S.S."/>
            <person name="Banfield J.F."/>
        </authorList>
    </citation>
    <scope>NUCLEOTIDE SEQUENCE [LARGE SCALE GENOMIC DNA]</scope>
    <source>
        <strain evidence="9">RIFCSPLOWO2_12_FULL_64_10</strain>
    </source>
</reference>
<organism evidence="8 9">
    <name type="scientific">Handelsmanbacteria sp. (strain RIFCSPLOWO2_12_FULL_64_10)</name>
    <dbReference type="NCBI Taxonomy" id="1817868"/>
    <lineage>
        <taxon>Bacteria</taxon>
        <taxon>Candidatus Handelsmaniibacteriota</taxon>
    </lineage>
</organism>
<dbReference type="InterPro" id="IPR008168">
    <property type="entry name" value="Cyt_C_IC"/>
</dbReference>
<protein>
    <recommendedName>
        <fullName evidence="7">Cytochrome c domain-containing protein</fullName>
    </recommendedName>
</protein>
<proteinExistence type="predicted"/>
<dbReference type="Proteomes" id="UP000178606">
    <property type="component" value="Unassembled WGS sequence"/>
</dbReference>
<evidence type="ECO:0000313" key="9">
    <source>
        <dbReference type="Proteomes" id="UP000178606"/>
    </source>
</evidence>
<dbReference type="SUPFAM" id="SSF46626">
    <property type="entry name" value="Cytochrome c"/>
    <property type="match status" value="2"/>
</dbReference>
<keyword evidence="5 6" id="KW-0408">Iron</keyword>
<dbReference type="InterPro" id="IPR009056">
    <property type="entry name" value="Cyt_c-like_dom"/>
</dbReference>
<feature type="domain" description="Cytochrome c" evidence="7">
    <location>
        <begin position="34"/>
        <end position="140"/>
    </location>
</feature>
<evidence type="ECO:0000256" key="2">
    <source>
        <dbReference type="ARBA" id="ARBA00022617"/>
    </source>
</evidence>
<evidence type="ECO:0000313" key="8">
    <source>
        <dbReference type="EMBL" id="OGG45455.1"/>
    </source>
</evidence>
<evidence type="ECO:0000256" key="1">
    <source>
        <dbReference type="ARBA" id="ARBA00022448"/>
    </source>
</evidence>
<dbReference type="Gene3D" id="1.10.760.10">
    <property type="entry name" value="Cytochrome c-like domain"/>
    <property type="match status" value="2"/>
</dbReference>
<dbReference type="EMBL" id="MFKF01000375">
    <property type="protein sequence ID" value="OGG45455.1"/>
    <property type="molecule type" value="Genomic_DNA"/>
</dbReference>
<dbReference type="PANTHER" id="PTHR33751">
    <property type="entry name" value="CBB3-TYPE CYTOCHROME C OXIDASE SUBUNIT FIXP"/>
    <property type="match status" value="1"/>
</dbReference>
<dbReference type="PANTHER" id="PTHR33751:SF1">
    <property type="entry name" value="CBB3-TYPE CYTOCHROME C OXIDASE SUBUNIT FIXP"/>
    <property type="match status" value="1"/>
</dbReference>
<dbReference type="GO" id="GO:0005506">
    <property type="term" value="F:iron ion binding"/>
    <property type="evidence" value="ECO:0007669"/>
    <property type="project" value="InterPro"/>
</dbReference>
<dbReference type="GO" id="GO:0020037">
    <property type="term" value="F:heme binding"/>
    <property type="evidence" value="ECO:0007669"/>
    <property type="project" value="InterPro"/>
</dbReference>
<evidence type="ECO:0000256" key="4">
    <source>
        <dbReference type="ARBA" id="ARBA00022982"/>
    </source>
</evidence>
<feature type="domain" description="Cytochrome c" evidence="7">
    <location>
        <begin position="150"/>
        <end position="256"/>
    </location>
</feature>
<sequence length="258" mass="29096">MFRKRSLFIALAILIAGIAALTLGYRWWRTKNISPVQRGFVVALNKGCFTCHGPGGLRGAPNPGYSFGDVPAWDGGTVWQYVENEQEIREWILDGLPARIRNNPDAMRPRQNAILQMPGWRGKISGQDLNDLVAFFKAVSDFDGIPPEGSRADEGRLAAWKLGCFNCHGPQGRGTMPNVRAFKGYIPSWDGDDFPELVANDQDLRDWVLDGGPKRILEHPVARWFIQQQPIKMPAYRGRIADEQVEAIIAYIHWLRKK</sequence>
<dbReference type="InterPro" id="IPR050597">
    <property type="entry name" value="Cytochrome_c_Oxidase_Subunit"/>
</dbReference>
<dbReference type="InterPro" id="IPR036909">
    <property type="entry name" value="Cyt_c-like_dom_sf"/>
</dbReference>
<keyword evidence="3 6" id="KW-0479">Metal-binding</keyword>
<evidence type="ECO:0000256" key="5">
    <source>
        <dbReference type="ARBA" id="ARBA00023004"/>
    </source>
</evidence>
<evidence type="ECO:0000256" key="3">
    <source>
        <dbReference type="ARBA" id="ARBA00022723"/>
    </source>
</evidence>
<accession>A0A1F6C8G7</accession>
<gene>
    <name evidence="8" type="ORF">A3F84_26365</name>
</gene>
<comment type="caution">
    <text evidence="8">The sequence shown here is derived from an EMBL/GenBank/DDBJ whole genome shotgun (WGS) entry which is preliminary data.</text>
</comment>
<dbReference type="PRINTS" id="PR00605">
    <property type="entry name" value="CYTCHROMECIC"/>
</dbReference>
<dbReference type="Pfam" id="PF00034">
    <property type="entry name" value="Cytochrom_C"/>
    <property type="match status" value="1"/>
</dbReference>
<keyword evidence="1" id="KW-0813">Transport</keyword>
<dbReference type="PROSITE" id="PS51007">
    <property type="entry name" value="CYTC"/>
    <property type="match status" value="2"/>
</dbReference>
<keyword evidence="2 6" id="KW-0349">Heme</keyword>
<dbReference type="GO" id="GO:0009055">
    <property type="term" value="F:electron transfer activity"/>
    <property type="evidence" value="ECO:0007669"/>
    <property type="project" value="InterPro"/>
</dbReference>
<evidence type="ECO:0000256" key="6">
    <source>
        <dbReference type="PROSITE-ProRule" id="PRU00433"/>
    </source>
</evidence>
<evidence type="ECO:0000259" key="7">
    <source>
        <dbReference type="PROSITE" id="PS51007"/>
    </source>
</evidence>
<dbReference type="AlphaFoldDB" id="A0A1F6C8G7"/>
<dbReference type="Pfam" id="PF13442">
    <property type="entry name" value="Cytochrome_CBB3"/>
    <property type="match status" value="1"/>
</dbReference>
<keyword evidence="4" id="KW-0249">Electron transport</keyword>